<evidence type="ECO:0000256" key="2">
    <source>
        <dbReference type="ARBA" id="ARBA00022692"/>
    </source>
</evidence>
<dbReference type="PANTHER" id="PTHR15549:SF30">
    <property type="entry name" value="MID2 DOMAIN-CONTAINING PROTEIN"/>
    <property type="match status" value="1"/>
</dbReference>
<dbReference type="GO" id="GO:0071944">
    <property type="term" value="C:cell periphery"/>
    <property type="evidence" value="ECO:0007669"/>
    <property type="project" value="UniProtKB-ARBA"/>
</dbReference>
<evidence type="ECO:0000256" key="3">
    <source>
        <dbReference type="ARBA" id="ARBA00022989"/>
    </source>
</evidence>
<keyword evidence="8" id="KW-1185">Reference proteome</keyword>
<dbReference type="InterPro" id="IPR051694">
    <property type="entry name" value="Immunoregulatory_rcpt-like"/>
</dbReference>
<sequence>MSHINLHRRNHLRLKDVLPPLSTSTSSTPGDNQSTSTSVPLIFSVPPTIVPLPPGSTTSSSVPPSSALASTRTFVQTIANLPGVNETSSVTPTPTTSATPVGGASAGVIAGGILAAILGAAGILAAVVYFLRKCRRSEDEAFSEAVWNREDARRRSAILTDDLVPVRSYDGMGPGLPRPPTMIERHLNNTPSMPYRQPALPTFSSTVPDYHNQAQSASPAFSPQALTRQPLNGMGVTRQNSINGGPFSPVISSPEVTDVHYVDLSRSSVTPFQAAQYAEITEKLTTPVTSVLYPVPEHPQGVAPNNRSLTSYADFPPEIESPTGLPFVDSSAELSPAATLHDLDTELPTPDVLQHTRVPSTPPTLPEINVPERSFSPVVSLDFPVPRSAHASPSPLSAEFTELRTPPPTGLKYKNSPLGTSSPVQTQPAFVAREPKTEAEPAKRPDTVYTVYDEEDAYGGF</sequence>
<feature type="transmembrane region" description="Helical" evidence="6">
    <location>
        <begin position="108"/>
        <end position="131"/>
    </location>
</feature>
<evidence type="ECO:0000256" key="6">
    <source>
        <dbReference type="SAM" id="Phobius"/>
    </source>
</evidence>
<proteinExistence type="predicted"/>
<accession>A0AAD4QL24</accession>
<feature type="compositionally biased region" description="Basic residues" evidence="5">
    <location>
        <begin position="1"/>
        <end position="12"/>
    </location>
</feature>
<keyword evidence="2 6" id="KW-0812">Transmembrane</keyword>
<dbReference type="EMBL" id="WTXG01000059">
    <property type="protein sequence ID" value="KAI0295374.1"/>
    <property type="molecule type" value="Genomic_DNA"/>
</dbReference>
<feature type="compositionally biased region" description="Polar residues" evidence="5">
    <location>
        <begin position="417"/>
        <end position="428"/>
    </location>
</feature>
<evidence type="ECO:0000256" key="5">
    <source>
        <dbReference type="SAM" id="MobiDB-lite"/>
    </source>
</evidence>
<evidence type="ECO:0000256" key="4">
    <source>
        <dbReference type="ARBA" id="ARBA00023136"/>
    </source>
</evidence>
<protein>
    <submittedName>
        <fullName evidence="7">Uncharacterized protein</fullName>
    </submittedName>
</protein>
<evidence type="ECO:0000313" key="7">
    <source>
        <dbReference type="EMBL" id="KAI0295374.1"/>
    </source>
</evidence>
<dbReference type="GO" id="GO:0016020">
    <property type="term" value="C:membrane"/>
    <property type="evidence" value="ECO:0007669"/>
    <property type="project" value="UniProtKB-SubCell"/>
</dbReference>
<feature type="compositionally biased region" description="Low complexity" evidence="5">
    <location>
        <begin position="18"/>
        <end position="29"/>
    </location>
</feature>
<feature type="region of interest" description="Disordered" evidence="5">
    <location>
        <begin position="1"/>
        <end position="38"/>
    </location>
</feature>
<comment type="caution">
    <text evidence="7">The sequence shown here is derived from an EMBL/GenBank/DDBJ whole genome shotgun (WGS) entry which is preliminary data.</text>
</comment>
<keyword evidence="3 6" id="KW-1133">Transmembrane helix</keyword>
<feature type="region of interest" description="Disordered" evidence="5">
    <location>
        <begin position="389"/>
        <end position="445"/>
    </location>
</feature>
<dbReference type="PANTHER" id="PTHR15549">
    <property type="entry name" value="PAIRED IMMUNOGLOBULIN-LIKE TYPE 2 RECEPTOR"/>
    <property type="match status" value="1"/>
</dbReference>
<dbReference type="AlphaFoldDB" id="A0AAD4QL24"/>
<comment type="subcellular location">
    <subcellularLocation>
        <location evidence="1">Membrane</location>
        <topology evidence="1">Single-pass membrane protein</topology>
    </subcellularLocation>
</comment>
<evidence type="ECO:0000256" key="1">
    <source>
        <dbReference type="ARBA" id="ARBA00004167"/>
    </source>
</evidence>
<dbReference type="Proteomes" id="UP001203297">
    <property type="component" value="Unassembled WGS sequence"/>
</dbReference>
<reference evidence="7" key="1">
    <citation type="journal article" date="2022" name="New Phytol.">
        <title>Evolutionary transition to the ectomycorrhizal habit in the genomes of a hyperdiverse lineage of mushroom-forming fungi.</title>
        <authorList>
            <person name="Looney B."/>
            <person name="Miyauchi S."/>
            <person name="Morin E."/>
            <person name="Drula E."/>
            <person name="Courty P.E."/>
            <person name="Kohler A."/>
            <person name="Kuo A."/>
            <person name="LaButti K."/>
            <person name="Pangilinan J."/>
            <person name="Lipzen A."/>
            <person name="Riley R."/>
            <person name="Andreopoulos W."/>
            <person name="He G."/>
            <person name="Johnson J."/>
            <person name="Nolan M."/>
            <person name="Tritt A."/>
            <person name="Barry K.W."/>
            <person name="Grigoriev I.V."/>
            <person name="Nagy L.G."/>
            <person name="Hibbett D."/>
            <person name="Henrissat B."/>
            <person name="Matheny P.B."/>
            <person name="Labbe J."/>
            <person name="Martin F.M."/>
        </authorList>
    </citation>
    <scope>NUCLEOTIDE SEQUENCE</scope>
    <source>
        <strain evidence="7">BPL690</strain>
    </source>
</reference>
<evidence type="ECO:0000313" key="8">
    <source>
        <dbReference type="Proteomes" id="UP001203297"/>
    </source>
</evidence>
<name>A0AAD4QL24_9AGAM</name>
<feature type="compositionally biased region" description="Basic and acidic residues" evidence="5">
    <location>
        <begin position="433"/>
        <end position="445"/>
    </location>
</feature>
<gene>
    <name evidence="7" type="ORF">B0F90DRAFT_1751197</name>
</gene>
<organism evidence="7 8">
    <name type="scientific">Multifurca ochricompacta</name>
    <dbReference type="NCBI Taxonomy" id="376703"/>
    <lineage>
        <taxon>Eukaryota</taxon>
        <taxon>Fungi</taxon>
        <taxon>Dikarya</taxon>
        <taxon>Basidiomycota</taxon>
        <taxon>Agaricomycotina</taxon>
        <taxon>Agaricomycetes</taxon>
        <taxon>Russulales</taxon>
        <taxon>Russulaceae</taxon>
        <taxon>Multifurca</taxon>
    </lineage>
</organism>
<keyword evidence="4 6" id="KW-0472">Membrane</keyword>